<feature type="transmembrane region" description="Helical" evidence="12">
    <location>
        <begin position="96"/>
        <end position="119"/>
    </location>
</feature>
<keyword evidence="8 12" id="KW-0472">Membrane</keyword>
<feature type="binding site" evidence="12">
    <location>
        <position position="74"/>
    </location>
    <ligand>
        <name>Na(+)</name>
        <dbReference type="ChEBI" id="CHEBI:29101"/>
        <note>structural</note>
    </ligand>
</feature>
<sequence>MSLLWIATGGAIGAVCRFWVASSIFQWMGKPFPYGTLSVNLIGSFLIGIAYVLLVQQQWGSEHYKQLAMVGFLGAFTTFSTFSLESVTLLQQERWMAFLAYTGSSLFGCLAATAAGIYLTNLLTKGSV</sequence>
<keyword evidence="6 12" id="KW-0915">Sodium</keyword>
<organism evidence="13 14">
    <name type="scientific">Parathalassolituus penaei</name>
    <dbReference type="NCBI Taxonomy" id="2997323"/>
    <lineage>
        <taxon>Bacteria</taxon>
        <taxon>Pseudomonadati</taxon>
        <taxon>Pseudomonadota</taxon>
        <taxon>Gammaproteobacteria</taxon>
        <taxon>Oceanospirillales</taxon>
        <taxon>Oceanospirillaceae</taxon>
        <taxon>Parathalassolituus</taxon>
    </lineage>
</organism>
<evidence type="ECO:0000256" key="10">
    <source>
        <dbReference type="ARBA" id="ARBA00035120"/>
    </source>
</evidence>
<comment type="similarity">
    <text evidence="10 12">Belongs to the fluoride channel Fluc/FEX (TC 1.A.43) family.</text>
</comment>
<evidence type="ECO:0000256" key="1">
    <source>
        <dbReference type="ARBA" id="ARBA00004651"/>
    </source>
</evidence>
<dbReference type="HAMAP" id="MF_00454">
    <property type="entry name" value="FluC"/>
    <property type="match status" value="1"/>
</dbReference>
<dbReference type="InterPro" id="IPR003691">
    <property type="entry name" value="FluC"/>
</dbReference>
<keyword evidence="3" id="KW-0997">Cell inner membrane</keyword>
<dbReference type="Proteomes" id="UP001150830">
    <property type="component" value="Unassembled WGS sequence"/>
</dbReference>
<gene>
    <name evidence="12 13" type="primary">crcB</name>
    <name evidence="12" type="synonym">fluC</name>
    <name evidence="13" type="ORF">OUO13_09300</name>
</gene>
<comment type="caution">
    <text evidence="13">The sequence shown here is derived from an EMBL/GenBank/DDBJ whole genome shotgun (WGS) entry which is preliminary data.</text>
</comment>
<dbReference type="GO" id="GO:0140114">
    <property type="term" value="P:cellular detoxification of fluoride"/>
    <property type="evidence" value="ECO:0007669"/>
    <property type="project" value="UniProtKB-UniRule"/>
</dbReference>
<dbReference type="PANTHER" id="PTHR28259:SF1">
    <property type="entry name" value="FLUORIDE EXPORT PROTEIN 1-RELATED"/>
    <property type="match status" value="1"/>
</dbReference>
<dbReference type="GO" id="GO:0005886">
    <property type="term" value="C:plasma membrane"/>
    <property type="evidence" value="ECO:0007669"/>
    <property type="project" value="UniProtKB-SubCell"/>
</dbReference>
<dbReference type="GO" id="GO:0046872">
    <property type="term" value="F:metal ion binding"/>
    <property type="evidence" value="ECO:0007669"/>
    <property type="project" value="UniProtKB-KW"/>
</dbReference>
<evidence type="ECO:0000256" key="6">
    <source>
        <dbReference type="ARBA" id="ARBA00023053"/>
    </source>
</evidence>
<evidence type="ECO:0000256" key="7">
    <source>
        <dbReference type="ARBA" id="ARBA00023065"/>
    </source>
</evidence>
<evidence type="ECO:0000256" key="5">
    <source>
        <dbReference type="ARBA" id="ARBA00022989"/>
    </source>
</evidence>
<evidence type="ECO:0000256" key="9">
    <source>
        <dbReference type="ARBA" id="ARBA00023303"/>
    </source>
</evidence>
<feature type="transmembrane region" description="Helical" evidence="12">
    <location>
        <begin position="37"/>
        <end position="55"/>
    </location>
</feature>
<keyword evidence="4 12" id="KW-0812">Transmembrane</keyword>
<keyword evidence="12" id="KW-0813">Transport</keyword>
<dbReference type="NCBIfam" id="TIGR00494">
    <property type="entry name" value="crcB"/>
    <property type="match status" value="1"/>
</dbReference>
<keyword evidence="5 12" id="KW-1133">Transmembrane helix</keyword>
<evidence type="ECO:0000256" key="4">
    <source>
        <dbReference type="ARBA" id="ARBA00022692"/>
    </source>
</evidence>
<keyword evidence="14" id="KW-1185">Reference proteome</keyword>
<feature type="binding site" evidence="12">
    <location>
        <position position="77"/>
    </location>
    <ligand>
        <name>Na(+)</name>
        <dbReference type="ChEBI" id="CHEBI:29101"/>
        <note>structural</note>
    </ligand>
</feature>
<reference evidence="13" key="1">
    <citation type="submission" date="2022-11" db="EMBL/GenBank/DDBJ databases">
        <title>Parathalassolutuus dongxingensis gen. nov., sp. nov., a novel member of family Oceanospirillaceae isolated from a coastal shrimp pond in Guangxi, China.</title>
        <authorList>
            <person name="Chen H."/>
        </authorList>
    </citation>
    <scope>NUCLEOTIDE SEQUENCE</scope>
    <source>
        <strain evidence="13">G-43</strain>
    </source>
</reference>
<evidence type="ECO:0000256" key="11">
    <source>
        <dbReference type="ARBA" id="ARBA00035585"/>
    </source>
</evidence>
<dbReference type="RefSeq" id="WP_283173594.1">
    <property type="nucleotide sequence ID" value="NZ_JAPNOA010000026.1"/>
</dbReference>
<dbReference type="AlphaFoldDB" id="A0A9X3ED48"/>
<proteinExistence type="inferred from homology"/>
<evidence type="ECO:0000256" key="2">
    <source>
        <dbReference type="ARBA" id="ARBA00022475"/>
    </source>
</evidence>
<comment type="function">
    <text evidence="12">Fluoride-specific ion channel. Important for reducing fluoride concentration in the cell, thus reducing its toxicity.</text>
</comment>
<keyword evidence="2 12" id="KW-1003">Cell membrane</keyword>
<dbReference type="EMBL" id="JAPNOA010000026">
    <property type="protein sequence ID" value="MCY0965382.1"/>
    <property type="molecule type" value="Genomic_DNA"/>
</dbReference>
<feature type="transmembrane region" description="Helical" evidence="12">
    <location>
        <begin position="67"/>
        <end position="84"/>
    </location>
</feature>
<comment type="activity regulation">
    <text evidence="12">Na(+) is not transported, but it plays an essential structural role and its presence is essential for fluoride channel function.</text>
</comment>
<dbReference type="PANTHER" id="PTHR28259">
    <property type="entry name" value="FLUORIDE EXPORT PROTEIN 1-RELATED"/>
    <property type="match status" value="1"/>
</dbReference>
<comment type="catalytic activity">
    <reaction evidence="11">
        <text>fluoride(in) = fluoride(out)</text>
        <dbReference type="Rhea" id="RHEA:76159"/>
        <dbReference type="ChEBI" id="CHEBI:17051"/>
    </reaction>
    <physiologicalReaction direction="left-to-right" evidence="11">
        <dbReference type="Rhea" id="RHEA:76160"/>
    </physiologicalReaction>
</comment>
<protein>
    <recommendedName>
        <fullName evidence="12">Fluoride-specific ion channel FluC</fullName>
    </recommendedName>
</protein>
<evidence type="ECO:0000256" key="12">
    <source>
        <dbReference type="HAMAP-Rule" id="MF_00454"/>
    </source>
</evidence>
<evidence type="ECO:0000256" key="8">
    <source>
        <dbReference type="ARBA" id="ARBA00023136"/>
    </source>
</evidence>
<name>A0A9X3ED48_9GAMM</name>
<dbReference type="GO" id="GO:0062054">
    <property type="term" value="F:fluoride channel activity"/>
    <property type="evidence" value="ECO:0007669"/>
    <property type="project" value="UniProtKB-UniRule"/>
</dbReference>
<keyword evidence="12" id="KW-0479">Metal-binding</keyword>
<dbReference type="Pfam" id="PF02537">
    <property type="entry name" value="CRCB"/>
    <property type="match status" value="1"/>
</dbReference>
<evidence type="ECO:0000313" key="13">
    <source>
        <dbReference type="EMBL" id="MCY0965382.1"/>
    </source>
</evidence>
<keyword evidence="9 12" id="KW-0407">Ion channel</keyword>
<evidence type="ECO:0000256" key="3">
    <source>
        <dbReference type="ARBA" id="ARBA00022519"/>
    </source>
</evidence>
<keyword evidence="7 12" id="KW-0406">Ion transport</keyword>
<evidence type="ECO:0000313" key="14">
    <source>
        <dbReference type="Proteomes" id="UP001150830"/>
    </source>
</evidence>
<accession>A0A9X3ED48</accession>
<comment type="subcellular location">
    <subcellularLocation>
        <location evidence="1 12">Cell membrane</location>
        <topology evidence="1 12">Multi-pass membrane protein</topology>
    </subcellularLocation>
</comment>